<dbReference type="PROSITE" id="PS50263">
    <property type="entry name" value="CN_HYDROLASE"/>
    <property type="match status" value="2"/>
</dbReference>
<feature type="domain" description="CN hydrolase" evidence="2">
    <location>
        <begin position="13"/>
        <end position="276"/>
    </location>
</feature>
<evidence type="ECO:0000256" key="1">
    <source>
        <dbReference type="ARBA" id="ARBA00022801"/>
    </source>
</evidence>
<dbReference type="InterPro" id="IPR050345">
    <property type="entry name" value="Aliph_Amidase/BUP"/>
</dbReference>
<dbReference type="Proteomes" id="UP000053226">
    <property type="component" value="Unassembled WGS sequence"/>
</dbReference>
<dbReference type="Gene3D" id="3.60.110.10">
    <property type="entry name" value="Carbon-nitrogen hydrolase"/>
    <property type="match status" value="2"/>
</dbReference>
<dbReference type="RefSeq" id="WP_053907438.1">
    <property type="nucleotide sequence ID" value="NZ_CAWMUS010000008.1"/>
</dbReference>
<evidence type="ECO:0000259" key="2">
    <source>
        <dbReference type="PROSITE" id="PS50263"/>
    </source>
</evidence>
<dbReference type="InterPro" id="IPR003010">
    <property type="entry name" value="C-N_Hydrolase"/>
</dbReference>
<dbReference type="PANTHER" id="PTHR43674:SF2">
    <property type="entry name" value="BETA-UREIDOPROPIONASE"/>
    <property type="match status" value="1"/>
</dbReference>
<name>A0A0N0IB89_9GAMM</name>
<dbReference type="GO" id="GO:0016746">
    <property type="term" value="F:acyltransferase activity"/>
    <property type="evidence" value="ECO:0007669"/>
    <property type="project" value="UniProtKB-KW"/>
</dbReference>
<dbReference type="SUPFAM" id="SSF56317">
    <property type="entry name" value="Carbon-nitrogen hydrolase"/>
    <property type="match status" value="2"/>
</dbReference>
<dbReference type="Pfam" id="PF00795">
    <property type="entry name" value="CN_hydrolase"/>
    <property type="match status" value="2"/>
</dbReference>
<organism evidence="3 4">
    <name type="scientific">Moellerella wisconsensis ATCC 35017</name>
    <dbReference type="NCBI Taxonomy" id="1354267"/>
    <lineage>
        <taxon>Bacteria</taxon>
        <taxon>Pseudomonadati</taxon>
        <taxon>Pseudomonadota</taxon>
        <taxon>Gammaproteobacteria</taxon>
        <taxon>Enterobacterales</taxon>
        <taxon>Morganellaceae</taxon>
        <taxon>Moellerella</taxon>
    </lineage>
</organism>
<evidence type="ECO:0000313" key="3">
    <source>
        <dbReference type="EMBL" id="KPD03702.1"/>
    </source>
</evidence>
<dbReference type="GO" id="GO:0016811">
    <property type="term" value="F:hydrolase activity, acting on carbon-nitrogen (but not peptide) bonds, in linear amides"/>
    <property type="evidence" value="ECO:0007669"/>
    <property type="project" value="UniProtKB-ARBA"/>
</dbReference>
<evidence type="ECO:0000313" key="4">
    <source>
        <dbReference type="Proteomes" id="UP000053226"/>
    </source>
</evidence>
<reference evidence="3 4" key="1">
    <citation type="submission" date="2015-07" db="EMBL/GenBank/DDBJ databases">
        <title>ATOL: Assembling a taxonomically balanced genome-scale reconstruction of the evolutionary history of the Enterobacteriaceae.</title>
        <authorList>
            <person name="Plunkett G.III."/>
            <person name="Neeno-Eckwall E.C."/>
            <person name="Glasner J.D."/>
            <person name="Perna N.T."/>
        </authorList>
    </citation>
    <scope>NUCLEOTIDE SEQUENCE [LARGE SCALE GENOMIC DNA]</scope>
    <source>
        <strain evidence="3 4">ATCC 35017</strain>
    </source>
</reference>
<dbReference type="PANTHER" id="PTHR43674">
    <property type="entry name" value="NITRILASE C965.09-RELATED"/>
    <property type="match status" value="1"/>
</dbReference>
<protein>
    <submittedName>
        <fullName evidence="3">Nitrilase/cyanide hydratase/apolipoprotein N-acyltransferase</fullName>
        <ecNumber evidence="3">3.5.-.-</ecNumber>
    </submittedName>
</protein>
<accession>A0A0N0IB89</accession>
<keyword evidence="4" id="KW-1185">Reference proteome</keyword>
<keyword evidence="1 3" id="KW-0378">Hydrolase</keyword>
<dbReference type="AlphaFoldDB" id="A0A0N0IB89"/>
<dbReference type="EC" id="3.5.-.-" evidence="3"/>
<keyword evidence="3" id="KW-0808">Transferase</keyword>
<dbReference type="InterPro" id="IPR036526">
    <property type="entry name" value="C-N_Hydrolase_sf"/>
</dbReference>
<gene>
    <name evidence="3" type="ORF">M992_0837</name>
</gene>
<keyword evidence="3" id="KW-0012">Acyltransferase</keyword>
<sequence>MNPALNTQQNNIIKVAAVDFIPAWGDLEGNINRLANAVEDVAKQDIQYAVFPETAVSGYMFSDSTELAPYLDTIPGKTTEAILPILARTGLYISVGIAEKDGLTGLAYNSAVLLGPEGIIGKYRKIGLNSQDQKVFASGNSGVNTFETPVGRIALLICYDDTYWQYARLAALQGAQIIGWHSVSDRMMPNATAAEMLGDHSTVAHVQHMSAFNGLWVICATRSGIETNPITKGQLYYNGGSSIWSPTGHKIAQSPVVSPLELSPGLNGIYCAQISLVDADQQRAYCLAKRRPALYSPTLALHRSPTDINATATQSSVNLVAAQWPVNQTLLASLSVNENELVVLPELSAIPYTTDATVILASAEPQGGSFEQTLISAAQQGKGYIVGSYPEIDTDKIYHTVVLAGPAGEILARYRVTHLSQRDHGWATAGEQFSVTTTPIGRIALAAAHELKILEVGGMYGALRADIIAAPAGEPSSLKVEIDQKLYSVTNPPTGRADYIPYAVATLNQLWVVCGGRQLGDFTAAAIYGPEPVVLTPTIIAEADTTAAQYRTLLPSPYTWINQQRLIDGQAAIWFTPLVQ</sequence>
<dbReference type="EMBL" id="LGAA01000008">
    <property type="protein sequence ID" value="KPD03702.1"/>
    <property type="molecule type" value="Genomic_DNA"/>
</dbReference>
<feature type="domain" description="CN hydrolase" evidence="2">
    <location>
        <begin position="308"/>
        <end position="560"/>
    </location>
</feature>
<comment type="caution">
    <text evidence="3">The sequence shown here is derived from an EMBL/GenBank/DDBJ whole genome shotgun (WGS) entry which is preliminary data.</text>
</comment>
<keyword evidence="3" id="KW-0449">Lipoprotein</keyword>
<proteinExistence type="predicted"/>
<dbReference type="CDD" id="cd07197">
    <property type="entry name" value="nitrilase"/>
    <property type="match status" value="1"/>
</dbReference>
<dbReference type="OrthoDB" id="9803803at2"/>